<evidence type="ECO:0000313" key="7">
    <source>
        <dbReference type="Proteomes" id="UP000559987"/>
    </source>
</evidence>
<keyword evidence="2 5" id="KW-0812">Transmembrane</keyword>
<reference evidence="6 7" key="1">
    <citation type="submission" date="2020-08" db="EMBL/GenBank/DDBJ databases">
        <title>Genomic Encyclopedia of Type Strains, Phase III (KMG-III): the genomes of soil and plant-associated and newly described type strains.</title>
        <authorList>
            <person name="Whitman W."/>
        </authorList>
    </citation>
    <scope>NUCLEOTIDE SEQUENCE [LARGE SCALE GENOMIC DNA]</scope>
    <source>
        <strain evidence="6 7">CECT 8571</strain>
    </source>
</reference>
<evidence type="ECO:0000256" key="4">
    <source>
        <dbReference type="ARBA" id="ARBA00023136"/>
    </source>
</evidence>
<feature type="transmembrane region" description="Helical" evidence="5">
    <location>
        <begin position="56"/>
        <end position="84"/>
    </location>
</feature>
<dbReference type="RefSeq" id="WP_183908624.1">
    <property type="nucleotide sequence ID" value="NZ_JACHXZ010000001.1"/>
</dbReference>
<keyword evidence="3 5" id="KW-1133">Transmembrane helix</keyword>
<dbReference type="AlphaFoldDB" id="A0A839UMA6"/>
<dbReference type="GO" id="GO:0004364">
    <property type="term" value="F:glutathione transferase activity"/>
    <property type="evidence" value="ECO:0007669"/>
    <property type="project" value="TreeGrafter"/>
</dbReference>
<dbReference type="GO" id="GO:0016020">
    <property type="term" value="C:membrane"/>
    <property type="evidence" value="ECO:0007669"/>
    <property type="project" value="UniProtKB-SubCell"/>
</dbReference>
<protein>
    <submittedName>
        <fullName evidence="6">Putative membrane protein YecN with MAPEG domain</fullName>
    </submittedName>
</protein>
<evidence type="ECO:0000256" key="5">
    <source>
        <dbReference type="SAM" id="Phobius"/>
    </source>
</evidence>
<accession>A0A839UMA6</accession>
<dbReference type="GO" id="GO:0004602">
    <property type="term" value="F:glutathione peroxidase activity"/>
    <property type="evidence" value="ECO:0007669"/>
    <property type="project" value="TreeGrafter"/>
</dbReference>
<dbReference type="PANTHER" id="PTHR10250">
    <property type="entry name" value="MICROSOMAL GLUTATHIONE S-TRANSFERASE"/>
    <property type="match status" value="1"/>
</dbReference>
<sequence>MEMAIAIILLALIQYMIFSARVGWARGKYGVSAPKTTGDETFERIYRVQINTLEQLIIFIPATVAFSIYVHNFWVWVPGVAFLVGRLWFARCYEHAPEKRAPGMVLGFLANAIMVLWSLVMISIALLNHG</sequence>
<dbReference type="SUPFAM" id="SSF161084">
    <property type="entry name" value="MAPEG domain-like"/>
    <property type="match status" value="1"/>
</dbReference>
<organism evidence="6 7">
    <name type="scientific">Simiduia aestuariiviva</name>
    <dbReference type="NCBI Taxonomy" id="1510459"/>
    <lineage>
        <taxon>Bacteria</taxon>
        <taxon>Pseudomonadati</taxon>
        <taxon>Pseudomonadota</taxon>
        <taxon>Gammaproteobacteria</taxon>
        <taxon>Cellvibrionales</taxon>
        <taxon>Cellvibrionaceae</taxon>
        <taxon>Simiduia</taxon>
    </lineage>
</organism>
<proteinExistence type="predicted"/>
<gene>
    <name evidence="6" type="ORF">FHS30_000866</name>
</gene>
<evidence type="ECO:0000256" key="2">
    <source>
        <dbReference type="ARBA" id="ARBA00022692"/>
    </source>
</evidence>
<comment type="caution">
    <text evidence="6">The sequence shown here is derived from an EMBL/GenBank/DDBJ whole genome shotgun (WGS) entry which is preliminary data.</text>
</comment>
<evidence type="ECO:0000256" key="1">
    <source>
        <dbReference type="ARBA" id="ARBA00004141"/>
    </source>
</evidence>
<evidence type="ECO:0000256" key="3">
    <source>
        <dbReference type="ARBA" id="ARBA00022989"/>
    </source>
</evidence>
<keyword evidence="7" id="KW-1185">Reference proteome</keyword>
<name>A0A839UMA6_9GAMM</name>
<comment type="subcellular location">
    <subcellularLocation>
        <location evidence="1">Membrane</location>
        <topology evidence="1">Multi-pass membrane protein</topology>
    </subcellularLocation>
</comment>
<dbReference type="Gene3D" id="1.20.120.550">
    <property type="entry name" value="Membrane associated eicosanoid/glutathione metabolism-like domain"/>
    <property type="match status" value="1"/>
</dbReference>
<dbReference type="EMBL" id="JACHXZ010000001">
    <property type="protein sequence ID" value="MBB3167690.1"/>
    <property type="molecule type" value="Genomic_DNA"/>
</dbReference>
<keyword evidence="4 5" id="KW-0472">Membrane</keyword>
<feature type="transmembrane region" description="Helical" evidence="5">
    <location>
        <begin position="105"/>
        <end position="127"/>
    </location>
</feature>
<dbReference type="InterPro" id="IPR001129">
    <property type="entry name" value="Membr-assoc_MAPEG"/>
</dbReference>
<dbReference type="InterPro" id="IPR050997">
    <property type="entry name" value="MAPEG"/>
</dbReference>
<evidence type="ECO:0000313" key="6">
    <source>
        <dbReference type="EMBL" id="MBB3167690.1"/>
    </source>
</evidence>
<dbReference type="Proteomes" id="UP000559987">
    <property type="component" value="Unassembled WGS sequence"/>
</dbReference>
<dbReference type="PANTHER" id="PTHR10250:SF15">
    <property type="entry name" value="MICROSOMAL GLUTATHIONE S-TRANSFERASE-RELATED"/>
    <property type="match status" value="1"/>
</dbReference>
<dbReference type="GO" id="GO:0006691">
    <property type="term" value="P:leukotriene metabolic process"/>
    <property type="evidence" value="ECO:0007669"/>
    <property type="project" value="UniProtKB-ARBA"/>
</dbReference>
<dbReference type="InterPro" id="IPR023352">
    <property type="entry name" value="MAPEG-like_dom_sf"/>
</dbReference>
<dbReference type="Pfam" id="PF01124">
    <property type="entry name" value="MAPEG"/>
    <property type="match status" value="1"/>
</dbReference>